<dbReference type="InterPro" id="IPR001574">
    <property type="entry name" value="Ribosome_inactivat_prot"/>
</dbReference>
<reference evidence="1 2" key="1">
    <citation type="journal article" date="2019" name="Sci. Rep.">
        <title>A high-quality genome of Eragrostis curvula grass provides insights into Poaceae evolution and supports new strategies to enhance forage quality.</title>
        <authorList>
            <person name="Carballo J."/>
            <person name="Santos B.A.C.M."/>
            <person name="Zappacosta D."/>
            <person name="Garbus I."/>
            <person name="Selva J.P."/>
            <person name="Gallo C.A."/>
            <person name="Diaz A."/>
            <person name="Albertini E."/>
            <person name="Caccamo M."/>
            <person name="Echenique V."/>
        </authorList>
    </citation>
    <scope>NUCLEOTIDE SEQUENCE [LARGE SCALE GENOMIC DNA]</scope>
    <source>
        <strain evidence="2">cv. Victoria</strain>
        <tissue evidence="1">Leaf</tissue>
    </source>
</reference>
<dbReference type="Gramene" id="TVU33705">
    <property type="protein sequence ID" value="TVU33705"/>
    <property type="gene ID" value="EJB05_25538"/>
</dbReference>
<organism evidence="1 2">
    <name type="scientific">Eragrostis curvula</name>
    <name type="common">weeping love grass</name>
    <dbReference type="NCBI Taxonomy" id="38414"/>
    <lineage>
        <taxon>Eukaryota</taxon>
        <taxon>Viridiplantae</taxon>
        <taxon>Streptophyta</taxon>
        <taxon>Embryophyta</taxon>
        <taxon>Tracheophyta</taxon>
        <taxon>Spermatophyta</taxon>
        <taxon>Magnoliopsida</taxon>
        <taxon>Liliopsida</taxon>
        <taxon>Poales</taxon>
        <taxon>Poaceae</taxon>
        <taxon>PACMAD clade</taxon>
        <taxon>Chloridoideae</taxon>
        <taxon>Eragrostideae</taxon>
        <taxon>Eragrostidinae</taxon>
        <taxon>Eragrostis</taxon>
    </lineage>
</organism>
<dbReference type="Proteomes" id="UP000324897">
    <property type="component" value="Chromosome 1"/>
</dbReference>
<name>A0A5J9VCM6_9POAL</name>
<dbReference type="EMBL" id="RWGY01000011">
    <property type="protein sequence ID" value="TVU33705.1"/>
    <property type="molecule type" value="Genomic_DNA"/>
</dbReference>
<comment type="caution">
    <text evidence="1">The sequence shown here is derived from an EMBL/GenBank/DDBJ whole genome shotgun (WGS) entry which is preliminary data.</text>
</comment>
<dbReference type="GO" id="GO:0017148">
    <property type="term" value="P:negative regulation of translation"/>
    <property type="evidence" value="ECO:0007669"/>
    <property type="project" value="InterPro"/>
</dbReference>
<dbReference type="SUPFAM" id="SSF56371">
    <property type="entry name" value="Ribosome inactivating proteins (RIP)"/>
    <property type="match status" value="1"/>
</dbReference>
<gene>
    <name evidence="1" type="ORF">EJB05_25538</name>
</gene>
<evidence type="ECO:0000313" key="1">
    <source>
        <dbReference type="EMBL" id="TVU33705.1"/>
    </source>
</evidence>
<keyword evidence="2" id="KW-1185">Reference proteome</keyword>
<dbReference type="InterPro" id="IPR036041">
    <property type="entry name" value="Ribosome-inact_prot_sf"/>
</dbReference>
<dbReference type="GO" id="GO:0030598">
    <property type="term" value="F:rRNA N-glycosylase activity"/>
    <property type="evidence" value="ECO:0007669"/>
    <property type="project" value="InterPro"/>
</dbReference>
<dbReference type="AlphaFoldDB" id="A0A5J9VCM6"/>
<protein>
    <submittedName>
        <fullName evidence="1">Uncharacterized protein</fullName>
    </submittedName>
</protein>
<proteinExistence type="predicted"/>
<accession>A0A5J9VCM6</accession>
<sequence>MPAVPKYWGSIMVEDGSEKMEPPLPPVARVFEPLQDEGFPIITYNLADGVEGYRTLNARRIERALIIAPDVFLGVPITTLAPNPNSEGRRSHHIVRVITLEPEYAVDNLFRDENIYWTAFRRVRNGVEGTWYVCDNENMPGNIHAERLGLDSNHEGRSITTLGDMYALNASLMHMALFEDVRVPGRHPGKDMQRAKARVVVTLGEGLRFWCVNEETAERMENNVPSAILQPTLWHRMQSWQVIGDLMLDIRRAFGLPEDHPLILRIQERLAAIFANPQYEFANLEAII</sequence>
<evidence type="ECO:0000313" key="2">
    <source>
        <dbReference type="Proteomes" id="UP000324897"/>
    </source>
</evidence>
<dbReference type="Pfam" id="PF00161">
    <property type="entry name" value="RIP"/>
    <property type="match status" value="1"/>
</dbReference>